<dbReference type="AlphaFoldDB" id="A0A0S4XN62"/>
<dbReference type="EMBL" id="FAXN01000021">
    <property type="protein sequence ID" value="CUV65206.1"/>
    <property type="molecule type" value="Genomic_DNA"/>
</dbReference>
<reference evidence="1" key="1">
    <citation type="submission" date="2015-11" db="EMBL/GenBank/DDBJ databases">
        <authorList>
            <person name="Zhang Y."/>
            <person name="Guo Z."/>
        </authorList>
    </citation>
    <scope>NUCLEOTIDE SEQUENCE</scope>
    <source>
        <strain evidence="1">BN30871</strain>
    </source>
</reference>
<protein>
    <submittedName>
        <fullName evidence="1">Uncharacterized protein</fullName>
    </submittedName>
</protein>
<organism evidence="1">
    <name type="scientific">Sulfurovum sp. enrichment culture clone C5</name>
    <dbReference type="NCBI Taxonomy" id="497650"/>
    <lineage>
        <taxon>Bacteria</taxon>
        <taxon>Pseudomonadati</taxon>
        <taxon>Campylobacterota</taxon>
        <taxon>Epsilonproteobacteria</taxon>
        <taxon>Campylobacterales</taxon>
        <taxon>Sulfurovaceae</taxon>
        <taxon>Sulfurovum</taxon>
        <taxon>environmental samples</taxon>
    </lineage>
</organism>
<accession>A0A0S4XN62</accession>
<sequence>MKIEITEKEVVMEGTHKQFEAAAFMLLSLVVKNNPLSYAKTIDFLKTVLPVTMAMPLDDKDIVVPYIKIIRGEK</sequence>
<name>A0A0S4XN62_9BACT</name>
<evidence type="ECO:0000313" key="1">
    <source>
        <dbReference type="EMBL" id="CUV65206.1"/>
    </source>
</evidence>
<gene>
    <name evidence="1" type="ORF">BN3087_220023</name>
</gene>
<proteinExistence type="predicted"/>